<dbReference type="InterPro" id="IPR046358">
    <property type="entry name" value="Flagellin_C"/>
</dbReference>
<dbReference type="InterPro" id="IPR001029">
    <property type="entry name" value="Flagellin_N"/>
</dbReference>
<keyword evidence="7" id="KW-0282">Flagellum</keyword>
<comment type="subcellular location">
    <subcellularLocation>
        <location evidence="4">Secreted</location>
    </subcellularLocation>
    <subcellularLocation>
        <location evidence="4">Bacterial flagellum</location>
    </subcellularLocation>
</comment>
<dbReference type="GO" id="GO:0009288">
    <property type="term" value="C:bacterial-type flagellum"/>
    <property type="evidence" value="ECO:0007669"/>
    <property type="project" value="UniProtKB-SubCell"/>
</dbReference>
<evidence type="ECO:0000313" key="7">
    <source>
        <dbReference type="EMBL" id="GGJ11397.1"/>
    </source>
</evidence>
<comment type="function">
    <text evidence="4">Flagellin is the subunit protein which polymerizes to form the filaments of bacterial flagella.</text>
</comment>
<organism evidence="7 8">
    <name type="scientific">Alicyclobacillus cellulosilyticus</name>
    <dbReference type="NCBI Taxonomy" id="1003997"/>
    <lineage>
        <taxon>Bacteria</taxon>
        <taxon>Bacillati</taxon>
        <taxon>Bacillota</taxon>
        <taxon>Bacilli</taxon>
        <taxon>Bacillales</taxon>
        <taxon>Alicyclobacillaceae</taxon>
        <taxon>Alicyclobacillus</taxon>
    </lineage>
</organism>
<comment type="caution">
    <text evidence="7">The sequence shown here is derived from an EMBL/GenBank/DDBJ whole genome shotgun (WGS) entry which is preliminary data.</text>
</comment>
<dbReference type="PRINTS" id="PR00207">
    <property type="entry name" value="FLAGELLIN"/>
</dbReference>
<dbReference type="GO" id="GO:0005198">
    <property type="term" value="F:structural molecule activity"/>
    <property type="evidence" value="ECO:0007669"/>
    <property type="project" value="UniProtKB-UniRule"/>
</dbReference>
<keyword evidence="8" id="KW-1185">Reference proteome</keyword>
<keyword evidence="4" id="KW-0964">Secreted</keyword>
<reference evidence="7" key="1">
    <citation type="journal article" date="2014" name="Int. J. Syst. Evol. Microbiol.">
        <title>Complete genome sequence of Corynebacterium casei LMG S-19264T (=DSM 44701T), isolated from a smear-ripened cheese.</title>
        <authorList>
            <consortium name="US DOE Joint Genome Institute (JGI-PGF)"/>
            <person name="Walter F."/>
            <person name="Albersmeier A."/>
            <person name="Kalinowski J."/>
            <person name="Ruckert C."/>
        </authorList>
    </citation>
    <scope>NUCLEOTIDE SEQUENCE</scope>
    <source>
        <strain evidence="7">JCM 18487</strain>
    </source>
</reference>
<gene>
    <name evidence="7" type="primary">hag</name>
    <name evidence="7" type="ORF">GCM10010885_20840</name>
</gene>
<evidence type="ECO:0000313" key="8">
    <source>
        <dbReference type="Proteomes" id="UP000637695"/>
    </source>
</evidence>
<keyword evidence="7" id="KW-0969">Cilium</keyword>
<protein>
    <recommendedName>
        <fullName evidence="2 4">Flagellin</fullName>
    </recommendedName>
</protein>
<comment type="similarity">
    <text evidence="1 4">Belongs to the bacterial flagellin family.</text>
</comment>
<dbReference type="Gene3D" id="1.20.1330.10">
    <property type="entry name" value="f41 fragment of flagellin, N-terminal domain"/>
    <property type="match status" value="1"/>
</dbReference>
<accession>A0A917NM88</accession>
<dbReference type="PANTHER" id="PTHR42792:SF2">
    <property type="entry name" value="FLAGELLIN"/>
    <property type="match status" value="1"/>
</dbReference>
<feature type="domain" description="Flagellin C-terminal" evidence="6">
    <location>
        <begin position="208"/>
        <end position="292"/>
    </location>
</feature>
<dbReference type="GO" id="GO:0005576">
    <property type="term" value="C:extracellular region"/>
    <property type="evidence" value="ECO:0007669"/>
    <property type="project" value="UniProtKB-SubCell"/>
</dbReference>
<evidence type="ECO:0000256" key="2">
    <source>
        <dbReference type="ARBA" id="ARBA00020110"/>
    </source>
</evidence>
<dbReference type="AlphaFoldDB" id="A0A917NM88"/>
<dbReference type="Pfam" id="PF00669">
    <property type="entry name" value="Flagellin_N"/>
    <property type="match status" value="1"/>
</dbReference>
<sequence>MSFTINTNIAAMTTLFSLTINQNAMQKAEQQLASGYKINSAADDAAGLAIATKMTNQITGLTRATQNAQDGLSMLQTMEGGISSIQNMLGRMRDLALEAANGTATTSDRAQIYQELSQLQKEIDRTAKSVEFNTQVLLTGLAKSGIVFQVGANAGTNQQITLVVNNANLQTSAAGLNLSAVLKNFNHLVNSGSGTIASQVVVALSLVTALDKALSSVSLFRANVGAVEDRLNFAISNLGVENNNLSTAKSRIMDTDMAATMTQFTKEQILVNAGISMLAQANQTPAMVLKLLG</sequence>
<evidence type="ECO:0000256" key="3">
    <source>
        <dbReference type="ARBA" id="ARBA00023143"/>
    </source>
</evidence>
<evidence type="ECO:0000256" key="4">
    <source>
        <dbReference type="RuleBase" id="RU362073"/>
    </source>
</evidence>
<dbReference type="EMBL" id="BMOY01000037">
    <property type="protein sequence ID" value="GGJ11397.1"/>
    <property type="molecule type" value="Genomic_DNA"/>
</dbReference>
<dbReference type="RefSeq" id="WP_188882949.1">
    <property type="nucleotide sequence ID" value="NZ_BMOY01000037.1"/>
</dbReference>
<dbReference type="Pfam" id="PF00700">
    <property type="entry name" value="Flagellin_C"/>
    <property type="match status" value="1"/>
</dbReference>
<keyword evidence="3 4" id="KW-0975">Bacterial flagellum</keyword>
<feature type="domain" description="Flagellin N-terminal" evidence="5">
    <location>
        <begin position="5"/>
        <end position="140"/>
    </location>
</feature>
<reference evidence="7" key="2">
    <citation type="submission" date="2020-09" db="EMBL/GenBank/DDBJ databases">
        <authorList>
            <person name="Sun Q."/>
            <person name="Ohkuma M."/>
        </authorList>
    </citation>
    <scope>NUCLEOTIDE SEQUENCE</scope>
    <source>
        <strain evidence="7">JCM 18487</strain>
    </source>
</reference>
<evidence type="ECO:0000256" key="1">
    <source>
        <dbReference type="ARBA" id="ARBA00005709"/>
    </source>
</evidence>
<evidence type="ECO:0000259" key="5">
    <source>
        <dbReference type="Pfam" id="PF00669"/>
    </source>
</evidence>
<evidence type="ECO:0000259" key="6">
    <source>
        <dbReference type="Pfam" id="PF00700"/>
    </source>
</evidence>
<keyword evidence="7" id="KW-0966">Cell projection</keyword>
<dbReference type="PANTHER" id="PTHR42792">
    <property type="entry name" value="FLAGELLIN"/>
    <property type="match status" value="1"/>
</dbReference>
<dbReference type="Gene3D" id="6.10.10.10">
    <property type="entry name" value="Flagellar export chaperone, C-terminal domain"/>
    <property type="match status" value="1"/>
</dbReference>
<dbReference type="SUPFAM" id="SSF64518">
    <property type="entry name" value="Phase 1 flagellin"/>
    <property type="match status" value="1"/>
</dbReference>
<dbReference type="InterPro" id="IPR001492">
    <property type="entry name" value="Flagellin"/>
</dbReference>
<proteinExistence type="inferred from homology"/>
<name>A0A917NM88_9BACL</name>
<dbReference type="InterPro" id="IPR042187">
    <property type="entry name" value="Flagellin_C_sub2"/>
</dbReference>
<dbReference type="Proteomes" id="UP000637695">
    <property type="component" value="Unassembled WGS sequence"/>
</dbReference>